<protein>
    <submittedName>
        <fullName evidence="5">Sugar/nucleoside kinase (Ribokinase family)</fullName>
    </submittedName>
</protein>
<dbReference type="RefSeq" id="WP_133538590.1">
    <property type="nucleotide sequence ID" value="NZ_SNXI01000002.1"/>
</dbReference>
<organism evidence="5 6">
    <name type="scientific">Idiomarina aquatica</name>
    <dbReference type="NCBI Taxonomy" id="1327752"/>
    <lineage>
        <taxon>Bacteria</taxon>
        <taxon>Pseudomonadati</taxon>
        <taxon>Pseudomonadota</taxon>
        <taxon>Gammaproteobacteria</taxon>
        <taxon>Alteromonadales</taxon>
        <taxon>Idiomarinaceae</taxon>
        <taxon>Idiomarina</taxon>
    </lineage>
</organism>
<dbReference type="SUPFAM" id="SSF53613">
    <property type="entry name" value="Ribokinase-like"/>
    <property type="match status" value="1"/>
</dbReference>
<dbReference type="InterPro" id="IPR052700">
    <property type="entry name" value="Carb_kinase_PfkB-like"/>
</dbReference>
<keyword evidence="3 5" id="KW-0418">Kinase</keyword>
<dbReference type="GO" id="GO:0016301">
    <property type="term" value="F:kinase activity"/>
    <property type="evidence" value="ECO:0007669"/>
    <property type="project" value="UniProtKB-KW"/>
</dbReference>
<feature type="domain" description="Carbohydrate kinase PfkB" evidence="4">
    <location>
        <begin position="47"/>
        <end position="319"/>
    </location>
</feature>
<comment type="caution">
    <text evidence="5">The sequence shown here is derived from an EMBL/GenBank/DDBJ whole genome shotgun (WGS) entry which is preliminary data.</text>
</comment>
<gene>
    <name evidence="5" type="ORF">DEU29_10213</name>
</gene>
<dbReference type="Pfam" id="PF00294">
    <property type="entry name" value="PfkB"/>
    <property type="match status" value="1"/>
</dbReference>
<evidence type="ECO:0000259" key="4">
    <source>
        <dbReference type="Pfam" id="PF00294"/>
    </source>
</evidence>
<name>A0A4R6PPK6_9GAMM</name>
<accession>A0A4R6PPK6</accession>
<dbReference type="Proteomes" id="UP000295531">
    <property type="component" value="Unassembled WGS sequence"/>
</dbReference>
<dbReference type="PROSITE" id="PS00584">
    <property type="entry name" value="PFKB_KINASES_2"/>
    <property type="match status" value="1"/>
</dbReference>
<evidence type="ECO:0000256" key="3">
    <source>
        <dbReference type="ARBA" id="ARBA00022777"/>
    </source>
</evidence>
<proteinExistence type="inferred from homology"/>
<comment type="similarity">
    <text evidence="1">Belongs to the carbohydrate kinase PfkB family.</text>
</comment>
<evidence type="ECO:0000313" key="6">
    <source>
        <dbReference type="Proteomes" id="UP000295531"/>
    </source>
</evidence>
<dbReference type="AlphaFoldDB" id="A0A4R6PPK6"/>
<dbReference type="PANTHER" id="PTHR43320">
    <property type="entry name" value="SUGAR KINASE"/>
    <property type="match status" value="1"/>
</dbReference>
<reference evidence="5 6" key="1">
    <citation type="submission" date="2019-03" db="EMBL/GenBank/DDBJ databases">
        <title>Freshwater and sediment microbial communities from various areas in North America, analyzing microbe dynamics in response to fracking.</title>
        <authorList>
            <person name="Lamendella R."/>
        </authorList>
    </citation>
    <scope>NUCLEOTIDE SEQUENCE [LARGE SCALE GENOMIC DNA]</scope>
    <source>
        <strain evidence="5 6">18_TX</strain>
    </source>
</reference>
<dbReference type="InterPro" id="IPR002173">
    <property type="entry name" value="Carboh/pur_kinase_PfkB_CS"/>
</dbReference>
<evidence type="ECO:0000313" key="5">
    <source>
        <dbReference type="EMBL" id="TDP40113.1"/>
    </source>
</evidence>
<dbReference type="InterPro" id="IPR029056">
    <property type="entry name" value="Ribokinase-like"/>
</dbReference>
<dbReference type="OrthoDB" id="9813569at2"/>
<keyword evidence="2" id="KW-0808">Transferase</keyword>
<dbReference type="Gene3D" id="3.40.1190.20">
    <property type="match status" value="1"/>
</dbReference>
<sequence>MKTIDVIGIGNALVDQEFEVSDAFLKQHSLEKGMMALIEEDDQNKLIAELSKLGELKKQCGGGSAANSLVAFAQFGGSAFYCCKVADDEAGQFYRQDLEQVGIRTNLETQQNPGTTGRCLVMVTPDAERTMRTHLGITADLSVDELDEEAIAASEYLYIEGYLITSEIARGAIKRAKQIARENNTKLVMTCSDPAMVKYFRDGIEDILDGGVDLMFCNREEAELLTGESDAEAAAKALLAQAKTVAITLGKDGALIMDQQRQVHIPGVEVKAIDTNGAGDMFAGAMLYGLTKGLSLADAGRLASHAAAELVTEFGARLSKARQQQLLERLF</sequence>
<dbReference type="CDD" id="cd01168">
    <property type="entry name" value="adenosine_kinase"/>
    <property type="match status" value="1"/>
</dbReference>
<dbReference type="InterPro" id="IPR011611">
    <property type="entry name" value="PfkB_dom"/>
</dbReference>
<dbReference type="EMBL" id="SNXI01000002">
    <property type="protein sequence ID" value="TDP40113.1"/>
    <property type="molecule type" value="Genomic_DNA"/>
</dbReference>
<evidence type="ECO:0000256" key="1">
    <source>
        <dbReference type="ARBA" id="ARBA00010688"/>
    </source>
</evidence>
<keyword evidence="6" id="KW-1185">Reference proteome</keyword>
<evidence type="ECO:0000256" key="2">
    <source>
        <dbReference type="ARBA" id="ARBA00022679"/>
    </source>
</evidence>
<dbReference type="PANTHER" id="PTHR43320:SF3">
    <property type="entry name" value="CARBOHYDRATE KINASE PFKB DOMAIN-CONTAINING PROTEIN"/>
    <property type="match status" value="1"/>
</dbReference>